<proteinExistence type="predicted"/>
<gene>
    <name evidence="1" type="ORF">E2C01_080211</name>
</gene>
<organism evidence="1 2">
    <name type="scientific">Portunus trituberculatus</name>
    <name type="common">Swimming crab</name>
    <name type="synonym">Neptunus trituberculatus</name>
    <dbReference type="NCBI Taxonomy" id="210409"/>
    <lineage>
        <taxon>Eukaryota</taxon>
        <taxon>Metazoa</taxon>
        <taxon>Ecdysozoa</taxon>
        <taxon>Arthropoda</taxon>
        <taxon>Crustacea</taxon>
        <taxon>Multicrustacea</taxon>
        <taxon>Malacostraca</taxon>
        <taxon>Eumalacostraca</taxon>
        <taxon>Eucarida</taxon>
        <taxon>Decapoda</taxon>
        <taxon>Pleocyemata</taxon>
        <taxon>Brachyura</taxon>
        <taxon>Eubrachyura</taxon>
        <taxon>Portunoidea</taxon>
        <taxon>Portunidae</taxon>
        <taxon>Portuninae</taxon>
        <taxon>Portunus</taxon>
    </lineage>
</organism>
<evidence type="ECO:0000313" key="1">
    <source>
        <dbReference type="EMBL" id="MPC85435.1"/>
    </source>
</evidence>
<sequence>MQGRSADDPDKLPHAAATIARANDMMIRKTNFAARQYLRGAEGTSRSVCRRSIGVSFPCQCAPVNTNE</sequence>
<comment type="caution">
    <text evidence="1">The sequence shown here is derived from an EMBL/GenBank/DDBJ whole genome shotgun (WGS) entry which is preliminary data.</text>
</comment>
<keyword evidence="2" id="KW-1185">Reference proteome</keyword>
<dbReference type="Proteomes" id="UP000324222">
    <property type="component" value="Unassembled WGS sequence"/>
</dbReference>
<reference evidence="1 2" key="1">
    <citation type="submission" date="2019-05" db="EMBL/GenBank/DDBJ databases">
        <title>Another draft genome of Portunus trituberculatus and its Hox gene families provides insights of decapod evolution.</title>
        <authorList>
            <person name="Jeong J.-H."/>
            <person name="Song I."/>
            <person name="Kim S."/>
            <person name="Choi T."/>
            <person name="Kim D."/>
            <person name="Ryu S."/>
            <person name="Kim W."/>
        </authorList>
    </citation>
    <scope>NUCLEOTIDE SEQUENCE [LARGE SCALE GENOMIC DNA]</scope>
    <source>
        <tissue evidence="1">Muscle</tissue>
    </source>
</reference>
<name>A0A5B7ISJ8_PORTR</name>
<dbReference type="EMBL" id="VSRR010068459">
    <property type="protein sequence ID" value="MPC85435.1"/>
    <property type="molecule type" value="Genomic_DNA"/>
</dbReference>
<protein>
    <submittedName>
        <fullName evidence="1">Uncharacterized protein</fullName>
    </submittedName>
</protein>
<evidence type="ECO:0000313" key="2">
    <source>
        <dbReference type="Proteomes" id="UP000324222"/>
    </source>
</evidence>
<dbReference type="AlphaFoldDB" id="A0A5B7ISJ8"/>
<accession>A0A5B7ISJ8</accession>